<reference evidence="1" key="1">
    <citation type="submission" date="2009-07" db="EMBL/GenBank/DDBJ databases">
        <title>Mediator subunits: gene expression pattern, novel transcripts identification and nuclear localization in human endothelial progenitor cells.</title>
        <authorList>
            <person name="Rienzo M."/>
            <person name="Casamassimi A."/>
            <person name="Napoli C."/>
        </authorList>
    </citation>
    <scope>NUCLEOTIDE SEQUENCE</scope>
    <source>
        <tissue evidence="1">Peripheral blood</tissue>
    </source>
</reference>
<dbReference type="ChiTaRS" id="MED12">
    <property type="organism name" value="human"/>
</dbReference>
<organism evidence="1">
    <name type="scientific">Homo sapiens</name>
    <name type="common">Human</name>
    <dbReference type="NCBI Taxonomy" id="9606"/>
    <lineage>
        <taxon>Eukaryota</taxon>
        <taxon>Metazoa</taxon>
        <taxon>Chordata</taxon>
        <taxon>Craniata</taxon>
        <taxon>Vertebrata</taxon>
        <taxon>Euteleostomi</taxon>
        <taxon>Mammalia</taxon>
        <taxon>Eutheria</taxon>
        <taxon>Euarchontoglires</taxon>
        <taxon>Primates</taxon>
        <taxon>Haplorrhini</taxon>
        <taxon>Catarrhini</taxon>
        <taxon>Hominidae</taxon>
        <taxon>Homo</taxon>
    </lineage>
</organism>
<evidence type="ECO:0000313" key="1">
    <source>
        <dbReference type="EMBL" id="CAZ90628.1"/>
    </source>
</evidence>
<accession>G0KYB4</accession>
<name>G0KYB4_HUMAN</name>
<dbReference type="AlphaFoldDB" id="G0KYB4"/>
<gene>
    <name evidence="1" type="primary">MED12S</name>
</gene>
<protein>
    <submittedName>
        <fullName evidence="1">Putative mediator subunit 12 short</fullName>
    </submittedName>
</protein>
<dbReference type="EMBL" id="FN430679">
    <property type="protein sequence ID" value="CAZ90628.1"/>
    <property type="molecule type" value="mRNA"/>
</dbReference>
<sequence>RRRLKGPLGFFTTSHDTCSTPPIFPSPRPACSYCASE</sequence>
<feature type="non-terminal residue" evidence="1">
    <location>
        <position position="37"/>
    </location>
</feature>
<feature type="non-terminal residue" evidence="1">
    <location>
        <position position="1"/>
    </location>
</feature>
<proteinExistence type="evidence at transcript level"/>